<sequence>MVTARELACTVLVQVMDEGAMSHIALREALDQATETFGMEGRDRRFATALVQGTLERLLLLDAKINGLSKTPVKKMKPWIRELLRMSTYQLLFLPEIPASAVCNEAVKLAQKRKFHGLKGFVNGILRNISRDPSLPDVDDSARYSQQEWLVHRWEESFGREQTEIMMQAFFERRPLAVRRNTSIVNADTLYASWERDGLTAEPVPYVPDAWYLKGFESIDRTEAFRKGWIQVQDVSSMLAAVVAAPEKGVSILDLCAAPGGKSMHLADLTGSGGSVLARDLTENKTRMIRENRERAGFTWMKVEEADARVLDEDLIDCMDVVMADLPCSGLGTMGHKPEIRYRITPEAIRELAALQREILAQAWRYVKPGGVLVYSTCTITPEENQENFYWIAENTPLIPESLDAFLPEALHSETTAKGYLQLLPGIHKGCDGFFISRFRKMER</sequence>
<dbReference type="Pfam" id="PF01029">
    <property type="entry name" value="NusB"/>
    <property type="match status" value="1"/>
</dbReference>
<evidence type="ECO:0000256" key="3">
    <source>
        <dbReference type="ARBA" id="ARBA00012140"/>
    </source>
</evidence>
<dbReference type="AlphaFoldDB" id="A0AAE3EAU5"/>
<evidence type="ECO:0000313" key="15">
    <source>
        <dbReference type="EMBL" id="MCC2231003.1"/>
    </source>
</evidence>
<comment type="function">
    <text evidence="1">Specifically methylates the cytosine at position 967 (m5C967) of 16S rRNA.</text>
</comment>
<dbReference type="GO" id="GO:0005737">
    <property type="term" value="C:cytoplasm"/>
    <property type="evidence" value="ECO:0007669"/>
    <property type="project" value="UniProtKB-SubCell"/>
</dbReference>
<dbReference type="InterPro" id="IPR001678">
    <property type="entry name" value="MeTrfase_RsmB-F_NOP2_dom"/>
</dbReference>
<evidence type="ECO:0000256" key="12">
    <source>
        <dbReference type="ARBA" id="ARBA00047283"/>
    </source>
</evidence>
<comment type="caution">
    <text evidence="15">The sequence shown here is derived from an EMBL/GenBank/DDBJ whole genome shotgun (WGS) entry which is preliminary data.</text>
</comment>
<keyword evidence="6 13" id="KW-0489">Methyltransferase</keyword>
<name>A0AAE3EAU5_9FIRM</name>
<dbReference type="EMBL" id="JAJEQR010000020">
    <property type="protein sequence ID" value="MCC2231003.1"/>
    <property type="molecule type" value="Genomic_DNA"/>
</dbReference>
<feature type="active site" description="Nucleophile" evidence="13">
    <location>
        <position position="378"/>
    </location>
</feature>
<evidence type="ECO:0000256" key="7">
    <source>
        <dbReference type="ARBA" id="ARBA00022679"/>
    </source>
</evidence>
<comment type="similarity">
    <text evidence="13">Belongs to the class I-like SAM-binding methyltransferase superfamily. RsmB/NOP family.</text>
</comment>
<dbReference type="GO" id="GO:0006355">
    <property type="term" value="P:regulation of DNA-templated transcription"/>
    <property type="evidence" value="ECO:0007669"/>
    <property type="project" value="InterPro"/>
</dbReference>
<evidence type="ECO:0000256" key="2">
    <source>
        <dbReference type="ARBA" id="ARBA00004496"/>
    </source>
</evidence>
<feature type="binding site" evidence="13">
    <location>
        <begin position="256"/>
        <end position="262"/>
    </location>
    <ligand>
        <name>S-adenosyl-L-methionine</name>
        <dbReference type="ChEBI" id="CHEBI:59789"/>
    </ligand>
</feature>
<dbReference type="InterPro" id="IPR029063">
    <property type="entry name" value="SAM-dependent_MTases_sf"/>
</dbReference>
<dbReference type="NCBIfam" id="TIGR00563">
    <property type="entry name" value="rsmB"/>
    <property type="match status" value="1"/>
</dbReference>
<dbReference type="InterPro" id="IPR006027">
    <property type="entry name" value="NusB_RsmB_TIM44"/>
</dbReference>
<dbReference type="EC" id="2.1.1.176" evidence="3"/>
<dbReference type="Pfam" id="PF01189">
    <property type="entry name" value="Methyltr_RsmB-F"/>
    <property type="match status" value="1"/>
</dbReference>
<dbReference type="SUPFAM" id="SSF48013">
    <property type="entry name" value="NusB-like"/>
    <property type="match status" value="1"/>
</dbReference>
<evidence type="ECO:0000256" key="1">
    <source>
        <dbReference type="ARBA" id="ARBA00002724"/>
    </source>
</evidence>
<feature type="binding site" evidence="13">
    <location>
        <position position="325"/>
    </location>
    <ligand>
        <name>S-adenosyl-L-methionine</name>
        <dbReference type="ChEBI" id="CHEBI:59789"/>
    </ligand>
</feature>
<proteinExistence type="inferred from homology"/>
<comment type="catalytic activity">
    <reaction evidence="12">
        <text>cytidine(967) in 16S rRNA + S-adenosyl-L-methionine = 5-methylcytidine(967) in 16S rRNA + S-adenosyl-L-homocysteine + H(+)</text>
        <dbReference type="Rhea" id="RHEA:42748"/>
        <dbReference type="Rhea" id="RHEA-COMP:10219"/>
        <dbReference type="Rhea" id="RHEA-COMP:10220"/>
        <dbReference type="ChEBI" id="CHEBI:15378"/>
        <dbReference type="ChEBI" id="CHEBI:57856"/>
        <dbReference type="ChEBI" id="CHEBI:59789"/>
        <dbReference type="ChEBI" id="CHEBI:74483"/>
        <dbReference type="ChEBI" id="CHEBI:82748"/>
        <dbReference type="EC" id="2.1.1.176"/>
    </reaction>
</comment>
<reference evidence="15" key="1">
    <citation type="submission" date="2021-10" db="EMBL/GenBank/DDBJ databases">
        <title>Anaerobic single-cell dispensing facilitates the cultivation of human gut bacteria.</title>
        <authorList>
            <person name="Afrizal A."/>
        </authorList>
    </citation>
    <scope>NUCLEOTIDE SEQUENCE</scope>
    <source>
        <strain evidence="15">CLA-AA-H215</strain>
    </source>
</reference>
<dbReference type="RefSeq" id="WP_308453538.1">
    <property type="nucleotide sequence ID" value="NZ_JAJEQR010000020.1"/>
</dbReference>
<evidence type="ECO:0000256" key="5">
    <source>
        <dbReference type="ARBA" id="ARBA00022552"/>
    </source>
</evidence>
<protein>
    <recommendedName>
        <fullName evidence="3">16S rRNA (cytosine(967)-C(5))-methyltransferase</fullName>
        <ecNumber evidence="3">2.1.1.176</ecNumber>
    </recommendedName>
    <alternativeName>
        <fullName evidence="10">16S rRNA m5C967 methyltransferase</fullName>
    </alternativeName>
    <alternativeName>
        <fullName evidence="11">rRNA (cytosine-C(5)-)-methyltransferase RsmB</fullName>
    </alternativeName>
</protein>
<feature type="binding site" evidence="13">
    <location>
        <position position="280"/>
    </location>
    <ligand>
        <name>S-adenosyl-L-methionine</name>
        <dbReference type="ChEBI" id="CHEBI:59789"/>
    </ligand>
</feature>
<organism evidence="15 16">
    <name type="scientific">Hominifimenecus microfluidus</name>
    <dbReference type="NCBI Taxonomy" id="2885348"/>
    <lineage>
        <taxon>Bacteria</taxon>
        <taxon>Bacillati</taxon>
        <taxon>Bacillota</taxon>
        <taxon>Clostridia</taxon>
        <taxon>Lachnospirales</taxon>
        <taxon>Lachnospiraceae</taxon>
        <taxon>Hominifimenecus</taxon>
    </lineage>
</organism>
<dbReference type="NCBIfam" id="NF011494">
    <property type="entry name" value="PRK14902.1"/>
    <property type="match status" value="1"/>
</dbReference>
<dbReference type="InterPro" id="IPR035926">
    <property type="entry name" value="NusB-like_sf"/>
</dbReference>
<dbReference type="GO" id="GO:0003723">
    <property type="term" value="F:RNA binding"/>
    <property type="evidence" value="ECO:0007669"/>
    <property type="project" value="UniProtKB-UniRule"/>
</dbReference>
<accession>A0AAE3EAU5</accession>
<evidence type="ECO:0000313" key="16">
    <source>
        <dbReference type="Proteomes" id="UP001198182"/>
    </source>
</evidence>
<dbReference type="Pfam" id="PF22458">
    <property type="entry name" value="RsmF-B_ferredox"/>
    <property type="match status" value="1"/>
</dbReference>
<keyword evidence="7 13" id="KW-0808">Transferase</keyword>
<evidence type="ECO:0000256" key="13">
    <source>
        <dbReference type="PROSITE-ProRule" id="PRU01023"/>
    </source>
</evidence>
<comment type="subcellular location">
    <subcellularLocation>
        <location evidence="2">Cytoplasm</location>
    </subcellularLocation>
</comment>
<evidence type="ECO:0000256" key="8">
    <source>
        <dbReference type="ARBA" id="ARBA00022691"/>
    </source>
</evidence>
<dbReference type="PROSITE" id="PS51686">
    <property type="entry name" value="SAM_MT_RSMB_NOP"/>
    <property type="match status" value="1"/>
</dbReference>
<dbReference type="InterPro" id="IPR004573">
    <property type="entry name" value="rRNA_ssu_MeTfrase_B"/>
</dbReference>
<dbReference type="InterPro" id="IPR049560">
    <property type="entry name" value="MeTrfase_RsmB-F_NOP2_cat"/>
</dbReference>
<evidence type="ECO:0000256" key="11">
    <source>
        <dbReference type="ARBA" id="ARBA00031088"/>
    </source>
</evidence>
<evidence type="ECO:0000259" key="14">
    <source>
        <dbReference type="PROSITE" id="PS51686"/>
    </source>
</evidence>
<evidence type="ECO:0000256" key="6">
    <source>
        <dbReference type="ARBA" id="ARBA00022603"/>
    </source>
</evidence>
<evidence type="ECO:0000256" key="10">
    <source>
        <dbReference type="ARBA" id="ARBA00030399"/>
    </source>
</evidence>
<evidence type="ECO:0000256" key="9">
    <source>
        <dbReference type="ARBA" id="ARBA00022884"/>
    </source>
</evidence>
<dbReference type="GO" id="GO:0008649">
    <property type="term" value="F:rRNA methyltransferase activity"/>
    <property type="evidence" value="ECO:0007669"/>
    <property type="project" value="InterPro"/>
</dbReference>
<keyword evidence="4" id="KW-0963">Cytoplasm</keyword>
<keyword evidence="5" id="KW-0698">rRNA processing</keyword>
<dbReference type="CDD" id="cd02440">
    <property type="entry name" value="AdoMet_MTases"/>
    <property type="match status" value="1"/>
</dbReference>
<dbReference type="SUPFAM" id="SSF53335">
    <property type="entry name" value="S-adenosyl-L-methionine-dependent methyltransferases"/>
    <property type="match status" value="1"/>
</dbReference>
<dbReference type="Gene3D" id="1.10.940.10">
    <property type="entry name" value="NusB-like"/>
    <property type="match status" value="1"/>
</dbReference>
<evidence type="ECO:0000256" key="4">
    <source>
        <dbReference type="ARBA" id="ARBA00022490"/>
    </source>
</evidence>
<dbReference type="Proteomes" id="UP001198182">
    <property type="component" value="Unassembled WGS sequence"/>
</dbReference>
<dbReference type="PANTHER" id="PTHR22807">
    <property type="entry name" value="NOP2 YEAST -RELATED NOL1/NOP2/FMU SUN DOMAIN-CONTAINING"/>
    <property type="match status" value="1"/>
</dbReference>
<dbReference type="Gene3D" id="3.40.50.150">
    <property type="entry name" value="Vaccinia Virus protein VP39"/>
    <property type="match status" value="1"/>
</dbReference>
<gene>
    <name evidence="15" type="primary">rsmB</name>
    <name evidence="15" type="ORF">LKD81_08330</name>
</gene>
<feature type="domain" description="SAM-dependent MTase RsmB/NOP-type" evidence="14">
    <location>
        <begin position="166"/>
        <end position="442"/>
    </location>
</feature>
<dbReference type="PRINTS" id="PR02008">
    <property type="entry name" value="RCMTFAMILY"/>
</dbReference>
<keyword evidence="16" id="KW-1185">Reference proteome</keyword>
<keyword evidence="8 13" id="KW-0949">S-adenosyl-L-methionine</keyword>
<dbReference type="InterPro" id="IPR023267">
    <property type="entry name" value="RCMT"/>
</dbReference>
<feature type="binding site" evidence="13">
    <location>
        <position position="307"/>
    </location>
    <ligand>
        <name>S-adenosyl-L-methionine</name>
        <dbReference type="ChEBI" id="CHEBI:59789"/>
    </ligand>
</feature>
<dbReference type="InterPro" id="IPR054728">
    <property type="entry name" value="RsmB-like_ferredoxin"/>
</dbReference>
<keyword evidence="9 13" id="KW-0694">RNA-binding</keyword>
<dbReference type="PANTHER" id="PTHR22807:SF53">
    <property type="entry name" value="RIBOSOMAL RNA SMALL SUBUNIT METHYLTRANSFERASE B-RELATED"/>
    <property type="match status" value="1"/>
</dbReference>